<comment type="caution">
    <text evidence="2">The sequence shown here is derived from an EMBL/GenBank/DDBJ whole genome shotgun (WGS) entry which is preliminary data.</text>
</comment>
<evidence type="ECO:0000313" key="3">
    <source>
        <dbReference type="Proteomes" id="UP000590599"/>
    </source>
</evidence>
<protein>
    <submittedName>
        <fullName evidence="2">Uncharacterized protein</fullName>
    </submittedName>
</protein>
<feature type="transmembrane region" description="Helical" evidence="1">
    <location>
        <begin position="6"/>
        <end position="22"/>
    </location>
</feature>
<keyword evidence="1" id="KW-0472">Membrane</keyword>
<name>A0A852Q207_HAEHA</name>
<evidence type="ECO:0000256" key="1">
    <source>
        <dbReference type="SAM" id="Phobius"/>
    </source>
</evidence>
<dbReference type="AlphaFoldDB" id="A0A852Q207"/>
<proteinExistence type="predicted"/>
<accession>A0A852Q207</accession>
<dbReference type="Proteomes" id="UP000590599">
    <property type="component" value="Unassembled WGS sequence"/>
</dbReference>
<organism evidence="2 3">
    <name type="scientific">Haemophilus haemolyticus</name>
    <dbReference type="NCBI Taxonomy" id="726"/>
    <lineage>
        <taxon>Bacteria</taxon>
        <taxon>Pseudomonadati</taxon>
        <taxon>Pseudomonadota</taxon>
        <taxon>Gammaproteobacteria</taxon>
        <taxon>Pasteurellales</taxon>
        <taxon>Pasteurellaceae</taxon>
        <taxon>Haemophilus</taxon>
    </lineage>
</organism>
<gene>
    <name evidence="2" type="ORF">HZI69_10380</name>
</gene>
<keyword evidence="1" id="KW-0812">Transmembrane</keyword>
<sequence length="116" mass="13612">MRKKLLIIFFAIVIFSFGLFWVDNKLAMNRMIFISDVISEYIHKHGRIPKNLYLASSLFHENRESPCDFWNLSIPGIGICFYSPWKDKYFIQVDSIFSTLVLSSDNNETMFFDPGL</sequence>
<reference evidence="2 3" key="1">
    <citation type="submission" date="2020-07" db="EMBL/GenBank/DDBJ databases">
        <title>Genus Haemophilus, Bergeys manual.</title>
        <authorList>
            <person name="Noerskov-Lauritsen N."/>
        </authorList>
    </citation>
    <scope>NUCLEOTIDE SEQUENCE [LARGE SCALE GENOMIC DNA]</scope>
    <source>
        <strain evidence="2 3">CCUG30047</strain>
    </source>
</reference>
<evidence type="ECO:0000313" key="2">
    <source>
        <dbReference type="EMBL" id="NYA28227.1"/>
    </source>
</evidence>
<dbReference type="RefSeq" id="WP_118796465.1">
    <property type="nucleotide sequence ID" value="NZ_JACBKA010000048.1"/>
</dbReference>
<dbReference type="EMBL" id="JACBKA010000048">
    <property type="protein sequence ID" value="NYA28227.1"/>
    <property type="molecule type" value="Genomic_DNA"/>
</dbReference>
<keyword evidence="1" id="KW-1133">Transmembrane helix</keyword>